<evidence type="ECO:0000313" key="2">
    <source>
        <dbReference type="Proteomes" id="UP000270296"/>
    </source>
</evidence>
<dbReference type="WBParaSite" id="SBAD_0000120001-mRNA-1">
    <property type="protein sequence ID" value="SBAD_0000120001-mRNA-1"/>
    <property type="gene ID" value="SBAD_0000120001"/>
</dbReference>
<keyword evidence="2" id="KW-1185">Reference proteome</keyword>
<sequence>MPPLKALPMSLAPTRASDRERQTFRKAFASIELDTMLNAWRDYVMNRVYSDPVEKLNTDTTADIELFGEPFRTNIKGEVRQRDATLLKALRRC</sequence>
<reference evidence="3" key="1">
    <citation type="submission" date="2016-06" db="UniProtKB">
        <authorList>
            <consortium name="WormBaseParasite"/>
        </authorList>
    </citation>
    <scope>IDENTIFICATION</scope>
</reference>
<gene>
    <name evidence="1" type="ORF">SBAD_LOCUS1163</name>
</gene>
<evidence type="ECO:0000313" key="3">
    <source>
        <dbReference type="WBParaSite" id="SBAD_0000120001-mRNA-1"/>
    </source>
</evidence>
<proteinExistence type="predicted"/>
<dbReference type="EMBL" id="UZAM01006730">
    <property type="protein sequence ID" value="VDO93408.1"/>
    <property type="molecule type" value="Genomic_DNA"/>
</dbReference>
<organism evidence="3">
    <name type="scientific">Soboliphyme baturini</name>
    <dbReference type="NCBI Taxonomy" id="241478"/>
    <lineage>
        <taxon>Eukaryota</taxon>
        <taxon>Metazoa</taxon>
        <taxon>Ecdysozoa</taxon>
        <taxon>Nematoda</taxon>
        <taxon>Enoplea</taxon>
        <taxon>Dorylaimia</taxon>
        <taxon>Dioctophymatida</taxon>
        <taxon>Dioctophymatoidea</taxon>
        <taxon>Soboliphymatidae</taxon>
        <taxon>Soboliphyme</taxon>
    </lineage>
</organism>
<name>A0A183IC19_9BILA</name>
<dbReference type="AlphaFoldDB" id="A0A183IC19"/>
<protein>
    <submittedName>
        <fullName evidence="3">PSD1 domain-containing protein</fullName>
    </submittedName>
</protein>
<dbReference type="Proteomes" id="UP000270296">
    <property type="component" value="Unassembled WGS sequence"/>
</dbReference>
<accession>A0A183IC19</accession>
<reference evidence="1 2" key="2">
    <citation type="submission" date="2018-11" db="EMBL/GenBank/DDBJ databases">
        <authorList>
            <consortium name="Pathogen Informatics"/>
        </authorList>
    </citation>
    <scope>NUCLEOTIDE SEQUENCE [LARGE SCALE GENOMIC DNA]</scope>
</reference>
<evidence type="ECO:0000313" key="1">
    <source>
        <dbReference type="EMBL" id="VDO93408.1"/>
    </source>
</evidence>